<comment type="caution">
    <text evidence="1">The sequence shown here is derived from an EMBL/GenBank/DDBJ whole genome shotgun (WGS) entry which is preliminary data.</text>
</comment>
<evidence type="ECO:0000313" key="2">
    <source>
        <dbReference type="Proteomes" id="UP000521943"/>
    </source>
</evidence>
<accession>A0A8H6H5Z0</accession>
<dbReference type="AlphaFoldDB" id="A0A8H6H5Z0"/>
<reference evidence="1 2" key="1">
    <citation type="submission" date="2020-07" db="EMBL/GenBank/DDBJ databases">
        <title>Comparative genomics of pyrophilous fungi reveals a link between fire events and developmental genes.</title>
        <authorList>
            <consortium name="DOE Joint Genome Institute"/>
            <person name="Steindorff A.S."/>
            <person name="Carver A."/>
            <person name="Calhoun S."/>
            <person name="Stillman K."/>
            <person name="Liu H."/>
            <person name="Lipzen A."/>
            <person name="Pangilinan J."/>
            <person name="Labutti K."/>
            <person name="Bruns T.D."/>
            <person name="Grigoriev I.V."/>
        </authorList>
    </citation>
    <scope>NUCLEOTIDE SEQUENCE [LARGE SCALE GENOMIC DNA]</scope>
    <source>
        <strain evidence="1 2">CBS 144469</strain>
    </source>
</reference>
<protein>
    <submittedName>
        <fullName evidence="1">Uncharacterized protein</fullName>
    </submittedName>
</protein>
<dbReference type="EMBL" id="JACGCI010000303">
    <property type="protein sequence ID" value="KAF6741024.1"/>
    <property type="molecule type" value="Genomic_DNA"/>
</dbReference>
<dbReference type="Proteomes" id="UP000521943">
    <property type="component" value="Unassembled WGS sequence"/>
</dbReference>
<organism evidence="1 2">
    <name type="scientific">Ephemerocybe angulata</name>
    <dbReference type="NCBI Taxonomy" id="980116"/>
    <lineage>
        <taxon>Eukaryota</taxon>
        <taxon>Fungi</taxon>
        <taxon>Dikarya</taxon>
        <taxon>Basidiomycota</taxon>
        <taxon>Agaricomycotina</taxon>
        <taxon>Agaricomycetes</taxon>
        <taxon>Agaricomycetidae</taxon>
        <taxon>Agaricales</taxon>
        <taxon>Agaricineae</taxon>
        <taxon>Psathyrellaceae</taxon>
        <taxon>Ephemerocybe</taxon>
    </lineage>
</organism>
<evidence type="ECO:0000313" key="1">
    <source>
        <dbReference type="EMBL" id="KAF6741024.1"/>
    </source>
</evidence>
<sequence>MPGNHPNPVPYAPPVGVPTVKAIYYSPPSITGVRRFENIPYVGTGRRILSLRSVMKGYPAVSIKSTIVNLVTGGQGENPRKVNVFRIFTRRDPAFLANPSLWALTGGVEWEGDLCIVRAGSQRGKDYVSITSAKEVQMAINAVILFLEYTHRYNRMPTLLNFAEYGMDLPFVNANDLHGHYVWNVAGVPGLLPVHAPGPNIVPPPYAPPPVVAAPVAPPPAVAAPVAPPPPRCTSLPSCCSASVSTPSSTSASHPVQVSQQVPFWECYACSAQPPVGKAWGASLCPGAFCIGSIE</sequence>
<gene>
    <name evidence="1" type="ORF">DFP72DRAFT_1085212</name>
</gene>
<keyword evidence="2" id="KW-1185">Reference proteome</keyword>
<name>A0A8H6H5Z0_9AGAR</name>
<proteinExistence type="predicted"/>